<keyword evidence="2" id="KW-1185">Reference proteome</keyword>
<reference evidence="1 2" key="1">
    <citation type="journal article" date="2024" name="Chem. Sci.">
        <title>Discovery of megapolipeptins by genome mining of a Burkholderiales bacteria collection.</title>
        <authorList>
            <person name="Paulo B.S."/>
            <person name="Recchia M.J.J."/>
            <person name="Lee S."/>
            <person name="Fergusson C.H."/>
            <person name="Romanowski S.B."/>
            <person name="Hernandez A."/>
            <person name="Krull N."/>
            <person name="Liu D.Y."/>
            <person name="Cavanagh H."/>
            <person name="Bos A."/>
            <person name="Gray C.A."/>
            <person name="Murphy B.T."/>
            <person name="Linington R.G."/>
            <person name="Eustaquio A.S."/>
        </authorList>
    </citation>
    <scope>NUCLEOTIDE SEQUENCE [LARGE SCALE GENOMIC DNA]</scope>
    <source>
        <strain evidence="1 2">RL18-126-BIB-B</strain>
    </source>
</reference>
<evidence type="ECO:0000313" key="2">
    <source>
        <dbReference type="Proteomes" id="UP001629235"/>
    </source>
</evidence>
<gene>
    <name evidence="1" type="ORF">PQR01_41125</name>
</gene>
<comment type="caution">
    <text evidence="1">The sequence shown here is derived from an EMBL/GenBank/DDBJ whole genome shotgun (WGS) entry which is preliminary data.</text>
</comment>
<dbReference type="Proteomes" id="UP001629235">
    <property type="component" value="Unassembled WGS sequence"/>
</dbReference>
<sequence>MRIVVGITAGAVLATAGAWLGLYLFGVLVLHGKGSLFDASRSAENTFFVIWVALTAALAILGGYAGYANDASRKEK</sequence>
<organism evidence="1 2">
    <name type="scientific">Paraburkholderia rhynchosiae</name>
    <dbReference type="NCBI Taxonomy" id="487049"/>
    <lineage>
        <taxon>Bacteria</taxon>
        <taxon>Pseudomonadati</taxon>
        <taxon>Pseudomonadota</taxon>
        <taxon>Betaproteobacteria</taxon>
        <taxon>Burkholderiales</taxon>
        <taxon>Burkholderiaceae</taxon>
        <taxon>Paraburkholderia</taxon>
    </lineage>
</organism>
<name>A0ACC7NRH5_9BURK</name>
<evidence type="ECO:0000313" key="1">
    <source>
        <dbReference type="EMBL" id="MFM0109583.1"/>
    </source>
</evidence>
<accession>A0ACC7NRH5</accession>
<dbReference type="EMBL" id="JAQQDW010000340">
    <property type="protein sequence ID" value="MFM0109583.1"/>
    <property type="molecule type" value="Genomic_DNA"/>
</dbReference>
<protein>
    <submittedName>
        <fullName evidence="1">Uncharacterized protein</fullName>
    </submittedName>
</protein>
<proteinExistence type="predicted"/>